<name>A0ABV4XH39_9CYAN</name>
<organism evidence="1 2">
    <name type="scientific">Floridaenema aerugineum BLCC-F46</name>
    <dbReference type="NCBI Taxonomy" id="3153654"/>
    <lineage>
        <taxon>Bacteria</taxon>
        <taxon>Bacillati</taxon>
        <taxon>Cyanobacteriota</taxon>
        <taxon>Cyanophyceae</taxon>
        <taxon>Oscillatoriophycideae</taxon>
        <taxon>Aerosakkonematales</taxon>
        <taxon>Aerosakkonemataceae</taxon>
        <taxon>Floridanema</taxon>
        <taxon>Floridanema aerugineum</taxon>
    </lineage>
</organism>
<sequence>MSNWQTIGNFPPQELTETRLQVHYAIQFIAVISSALAKPLPDYSHTSLEWNTALKMFTGTLIEVQTPFRVALDPIALTLIVLNQQNETIFAFPLHQKTMAEGLNWLSEQISKLGANPEGISLPDYPQDDFPDYAVAHGTAFDATERSARQELTNYYANTNEILQELITTNGESSSIHTWPHHFDMATLILLPGNKNGEQMSIGIGLSPGDKNYDEPYWYVSPYPYPETENLPQLDSNGFWHTQHWVGAVLKASQLAVPSTIDKDKVAQIQKQQVETFLNSAFKLSKALLTTEGMIHK</sequence>
<dbReference type="Pfam" id="PF19459">
    <property type="entry name" value="DUF5996"/>
    <property type="match status" value="1"/>
</dbReference>
<proteinExistence type="predicted"/>
<protein>
    <submittedName>
        <fullName evidence="1">DUF5996 family protein</fullName>
    </submittedName>
</protein>
<evidence type="ECO:0000313" key="2">
    <source>
        <dbReference type="Proteomes" id="UP001576774"/>
    </source>
</evidence>
<keyword evidence="2" id="KW-1185">Reference proteome</keyword>
<dbReference type="EMBL" id="JBHFNQ010000252">
    <property type="protein sequence ID" value="MFB2881871.1"/>
    <property type="molecule type" value="Genomic_DNA"/>
</dbReference>
<dbReference type="RefSeq" id="WP_413274837.1">
    <property type="nucleotide sequence ID" value="NZ_JBHFNQ010000252.1"/>
</dbReference>
<comment type="caution">
    <text evidence="1">The sequence shown here is derived from an EMBL/GenBank/DDBJ whole genome shotgun (WGS) entry which is preliminary data.</text>
</comment>
<accession>A0ABV4XH39</accession>
<dbReference type="InterPro" id="IPR046038">
    <property type="entry name" value="DUF5996"/>
</dbReference>
<evidence type="ECO:0000313" key="1">
    <source>
        <dbReference type="EMBL" id="MFB2881871.1"/>
    </source>
</evidence>
<reference evidence="1 2" key="1">
    <citation type="submission" date="2024-09" db="EMBL/GenBank/DDBJ databases">
        <title>Floridaenema gen nov. (Aerosakkonemataceae, Aerosakkonematales ord. nov., Cyanobacteria) from benthic tropical and subtropical fresh waters, with the description of four new species.</title>
        <authorList>
            <person name="Moretto J.A."/>
            <person name="Berthold D.E."/>
            <person name="Lefler F.W."/>
            <person name="Huang I.-S."/>
            <person name="Laughinghouse H. IV."/>
        </authorList>
    </citation>
    <scope>NUCLEOTIDE SEQUENCE [LARGE SCALE GENOMIC DNA]</scope>
    <source>
        <strain evidence="1 2">BLCC-F46</strain>
    </source>
</reference>
<dbReference type="Proteomes" id="UP001576774">
    <property type="component" value="Unassembled WGS sequence"/>
</dbReference>
<gene>
    <name evidence="1" type="ORF">ACE1CC_33910</name>
</gene>